<keyword evidence="2" id="KW-0812">Transmembrane</keyword>
<feature type="domain" description="DUF8060" evidence="3">
    <location>
        <begin position="39"/>
        <end position="148"/>
    </location>
</feature>
<gene>
    <name evidence="4" type="ORF">ACFSBL_15775</name>
</gene>
<dbReference type="RefSeq" id="WP_256400790.1">
    <property type="nucleotide sequence ID" value="NZ_JANHJR010000003.1"/>
</dbReference>
<dbReference type="Proteomes" id="UP001597034">
    <property type="component" value="Unassembled WGS sequence"/>
</dbReference>
<comment type="caution">
    <text evidence="4">The sequence shown here is derived from an EMBL/GenBank/DDBJ whole genome shotgun (WGS) entry which is preliminary data.</text>
</comment>
<dbReference type="AlphaFoldDB" id="A0ABD6DLF7"/>
<feature type="compositionally biased region" description="Basic and acidic residues" evidence="1">
    <location>
        <begin position="1"/>
        <end position="17"/>
    </location>
</feature>
<proteinExistence type="predicted"/>
<protein>
    <recommendedName>
        <fullName evidence="3">DUF8060 domain-containing protein</fullName>
    </recommendedName>
</protein>
<name>A0ABD6DLF7_9EURY</name>
<dbReference type="Pfam" id="PF26256">
    <property type="entry name" value="DUF8060"/>
    <property type="match status" value="1"/>
</dbReference>
<feature type="transmembrane region" description="Helical" evidence="2">
    <location>
        <begin position="85"/>
        <end position="107"/>
    </location>
</feature>
<dbReference type="EMBL" id="JBHUDO010000003">
    <property type="protein sequence ID" value="MFD1647149.1"/>
    <property type="molecule type" value="Genomic_DNA"/>
</dbReference>
<feature type="compositionally biased region" description="Basic and acidic residues" evidence="1">
    <location>
        <begin position="70"/>
        <end position="79"/>
    </location>
</feature>
<sequence length="150" mass="16441">MTDDDTTHDGDEPHTTDSDAGFEFDEDAPREGPPVDDPSTDEPPVTEAENDPATTEPDRADEPVVDEAEPERPGDEHEGGRVRRYVLWVALAVLGLFSVVLLFQFYGSTMQAITDWVGPEYRSLVRSAVSLVLLCLTLVGVVRITRELAG</sequence>
<feature type="region of interest" description="Disordered" evidence="1">
    <location>
        <begin position="1"/>
        <end position="79"/>
    </location>
</feature>
<reference evidence="4 5" key="1">
    <citation type="journal article" date="2019" name="Int. J. Syst. Evol. Microbiol.">
        <title>The Global Catalogue of Microorganisms (GCM) 10K type strain sequencing project: providing services to taxonomists for standard genome sequencing and annotation.</title>
        <authorList>
            <consortium name="The Broad Institute Genomics Platform"/>
            <consortium name="The Broad Institute Genome Sequencing Center for Infectious Disease"/>
            <person name="Wu L."/>
            <person name="Ma J."/>
        </authorList>
    </citation>
    <scope>NUCLEOTIDE SEQUENCE [LARGE SCALE GENOMIC DNA]</scope>
    <source>
        <strain evidence="4 5">CGMCC 1.10390</strain>
    </source>
</reference>
<keyword evidence="2" id="KW-0472">Membrane</keyword>
<evidence type="ECO:0000256" key="2">
    <source>
        <dbReference type="SAM" id="Phobius"/>
    </source>
</evidence>
<evidence type="ECO:0000259" key="3">
    <source>
        <dbReference type="Pfam" id="PF26256"/>
    </source>
</evidence>
<evidence type="ECO:0000313" key="5">
    <source>
        <dbReference type="Proteomes" id="UP001597034"/>
    </source>
</evidence>
<evidence type="ECO:0000256" key="1">
    <source>
        <dbReference type="SAM" id="MobiDB-lite"/>
    </source>
</evidence>
<dbReference type="InterPro" id="IPR058373">
    <property type="entry name" value="DUF8060"/>
</dbReference>
<keyword evidence="2" id="KW-1133">Transmembrane helix</keyword>
<accession>A0ABD6DLF7</accession>
<organism evidence="4 5">
    <name type="scientific">Haloarchaeobius litoreus</name>
    <dbReference type="NCBI Taxonomy" id="755306"/>
    <lineage>
        <taxon>Archaea</taxon>
        <taxon>Methanobacteriati</taxon>
        <taxon>Methanobacteriota</taxon>
        <taxon>Stenosarchaea group</taxon>
        <taxon>Halobacteria</taxon>
        <taxon>Halobacteriales</taxon>
        <taxon>Halorubellaceae</taxon>
        <taxon>Haloarchaeobius</taxon>
    </lineage>
</organism>
<feature type="transmembrane region" description="Helical" evidence="2">
    <location>
        <begin position="127"/>
        <end position="145"/>
    </location>
</feature>
<evidence type="ECO:0000313" key="4">
    <source>
        <dbReference type="EMBL" id="MFD1647149.1"/>
    </source>
</evidence>
<keyword evidence="5" id="KW-1185">Reference proteome</keyword>